<evidence type="ECO:0000313" key="3">
    <source>
        <dbReference type="Proteomes" id="UP000275385"/>
    </source>
</evidence>
<feature type="region of interest" description="Disordered" evidence="1">
    <location>
        <begin position="1"/>
        <end position="171"/>
    </location>
</feature>
<name>A0A420YB44_9PEZI</name>
<evidence type="ECO:0008006" key="4">
    <source>
        <dbReference type="Google" id="ProtNLM"/>
    </source>
</evidence>
<feature type="region of interest" description="Disordered" evidence="1">
    <location>
        <begin position="229"/>
        <end position="253"/>
    </location>
</feature>
<keyword evidence="3" id="KW-1185">Reference proteome</keyword>
<protein>
    <recommendedName>
        <fullName evidence="4">Urease accessory protein</fullName>
    </recommendedName>
</protein>
<gene>
    <name evidence="2" type="ORF">DL546_005930</name>
</gene>
<reference evidence="2 3" key="1">
    <citation type="submission" date="2018-08" db="EMBL/GenBank/DDBJ databases">
        <title>Draft genome of the lignicolous fungus Coniochaeta pulveracea.</title>
        <authorList>
            <person name="Borstlap C.J."/>
            <person name="De Witt R.N."/>
            <person name="Botha A."/>
            <person name="Volschenk H."/>
        </authorList>
    </citation>
    <scope>NUCLEOTIDE SEQUENCE [LARGE SCALE GENOMIC DNA]</scope>
    <source>
        <strain evidence="2 3">CAB683</strain>
    </source>
</reference>
<comment type="caution">
    <text evidence="2">The sequence shown here is derived from an EMBL/GenBank/DDBJ whole genome shotgun (WGS) entry which is preliminary data.</text>
</comment>
<accession>A0A420YB44</accession>
<dbReference type="AlphaFoldDB" id="A0A420YB44"/>
<feature type="compositionally biased region" description="Polar residues" evidence="1">
    <location>
        <begin position="1"/>
        <end position="17"/>
    </location>
</feature>
<dbReference type="PANTHER" id="PTHR40644">
    <property type="entry name" value="UPF0653 PROTEIN C607.02C"/>
    <property type="match status" value="1"/>
</dbReference>
<feature type="compositionally biased region" description="Basic and acidic residues" evidence="1">
    <location>
        <begin position="72"/>
        <end position="85"/>
    </location>
</feature>
<evidence type="ECO:0000313" key="2">
    <source>
        <dbReference type="EMBL" id="RKU44950.1"/>
    </source>
</evidence>
<dbReference type="PANTHER" id="PTHR40644:SF1">
    <property type="entry name" value="UPF0653 PROTEIN C607.02C"/>
    <property type="match status" value="1"/>
</dbReference>
<proteinExistence type="predicted"/>
<dbReference type="EMBL" id="QVQW01000025">
    <property type="protein sequence ID" value="RKU44950.1"/>
    <property type="molecule type" value="Genomic_DNA"/>
</dbReference>
<organism evidence="2 3">
    <name type="scientific">Coniochaeta pulveracea</name>
    <dbReference type="NCBI Taxonomy" id="177199"/>
    <lineage>
        <taxon>Eukaryota</taxon>
        <taxon>Fungi</taxon>
        <taxon>Dikarya</taxon>
        <taxon>Ascomycota</taxon>
        <taxon>Pezizomycotina</taxon>
        <taxon>Sordariomycetes</taxon>
        <taxon>Sordariomycetidae</taxon>
        <taxon>Coniochaetales</taxon>
        <taxon>Coniochaetaceae</taxon>
        <taxon>Coniochaeta</taxon>
    </lineage>
</organism>
<sequence length="374" mass="42315">MQLYSSGAQTSTRTATDAISHGDEFAVIMPHKHKRTEKDLSTFDLPPTEIAKPLPVTSISKKNLPEWNGIQDGKKPAKQGADKEKKSTKRKRKDDKKDDMPRAFKRLMAFADGKKPRGGLDDGVEPSKKKKQPQKKAGDAAVESTEGATPAKQVSAKDARPEIPTIRPGERLSEYAQRVDAALPLSGLVTKTVKNGKDPLGLKVVRTRKEKKMHKLYDQWREEERKIQEKREEEAELAEEEEMENETMGVKWKMDMEDEMANRKKKKKGKKGTRYLGEVKEKEEDPWEELKKKRAEPKIGLHDVAAAPPELIKVNPKLLVRGAQVNVGDIPKSAGSLRQREELQAQRDDVVAAYRKLMSEKRPAFGPTHNYRRT</sequence>
<feature type="compositionally biased region" description="Acidic residues" evidence="1">
    <location>
        <begin position="234"/>
        <end position="245"/>
    </location>
</feature>
<dbReference type="Proteomes" id="UP000275385">
    <property type="component" value="Unassembled WGS sequence"/>
</dbReference>
<evidence type="ECO:0000256" key="1">
    <source>
        <dbReference type="SAM" id="MobiDB-lite"/>
    </source>
</evidence>
<dbReference type="OrthoDB" id="5876637at2759"/>